<keyword evidence="3" id="KW-1185">Reference proteome</keyword>
<dbReference type="Proteomes" id="UP000015100">
    <property type="component" value="Unassembled WGS sequence"/>
</dbReference>
<dbReference type="HOGENOM" id="CLU_583968_0_0_1"/>
<dbReference type="EMBL" id="AQGS01000057">
    <property type="protein sequence ID" value="EPS44159.1"/>
    <property type="molecule type" value="Genomic_DNA"/>
</dbReference>
<gene>
    <name evidence="2" type="ORF">H072_1832</name>
</gene>
<reference evidence="3" key="2">
    <citation type="submission" date="2013-04" db="EMBL/GenBank/DDBJ databases">
        <title>Genomic mechanisms accounting for the adaptation to parasitism in nematode-trapping fungi.</title>
        <authorList>
            <person name="Ahren D.G."/>
        </authorList>
    </citation>
    <scope>NUCLEOTIDE SEQUENCE [LARGE SCALE GENOMIC DNA]</scope>
    <source>
        <strain evidence="3">CBS 200.50</strain>
    </source>
</reference>
<feature type="region of interest" description="Disordered" evidence="1">
    <location>
        <begin position="155"/>
        <end position="199"/>
    </location>
</feature>
<dbReference type="OrthoDB" id="5375850at2759"/>
<name>S8AMP9_DACHA</name>
<proteinExistence type="predicted"/>
<sequence length="468" mass="50771">MEDPQSSPNASLLGKILKSQQPGQDFASAAATTLKQIFPDIPPDTLTSRVQNLEKAMDSWSVSKYRDLITFQPKSKTGSATSETSRASTSSDNTISVVSKKRTSWSPSHPAPEQYNQNINLYLPDLDGIIITDTSESSDASSEVILLQEKQNLATGSPLSPTTKHSITKKRKAYPQTRIKQATSSNNTPPKTPSTVAPSSTNYISEFAAADKCISVPCSAENSPIKSLLNNRTARLRTKSNLKKISQFEEPKPHINFGPIALPKSTPSVHSTSEEDDAAAAFAFIDDYFQNPKTHIDVQRKNDIVKGNRLGKIYETKGSCENKNINSVATKTNTKGASGFGTPTSANKLNKSTGTIEKSFCYHVNKTSLRDISADGCMQLGDRPSKVLTPQIRKPSPSTSSQINLDMQSDAMILKGVVQNPHPTKVEVARGKEDFDPTTLTLQIGTGGLVVNIYCDNDPVFTEKENSG</sequence>
<organism evidence="2 3">
    <name type="scientific">Dactylellina haptotyla (strain CBS 200.50)</name>
    <name type="common">Nematode-trapping fungus</name>
    <name type="synonym">Monacrosporium haptotylum</name>
    <dbReference type="NCBI Taxonomy" id="1284197"/>
    <lineage>
        <taxon>Eukaryota</taxon>
        <taxon>Fungi</taxon>
        <taxon>Dikarya</taxon>
        <taxon>Ascomycota</taxon>
        <taxon>Pezizomycotina</taxon>
        <taxon>Orbiliomycetes</taxon>
        <taxon>Orbiliales</taxon>
        <taxon>Orbiliaceae</taxon>
        <taxon>Dactylellina</taxon>
    </lineage>
</organism>
<feature type="compositionally biased region" description="Polar residues" evidence="1">
    <location>
        <begin position="178"/>
        <end position="199"/>
    </location>
</feature>
<dbReference type="OMA" id="AHKPENI"/>
<accession>S8AMP9</accession>
<reference evidence="2 3" key="1">
    <citation type="journal article" date="2013" name="PLoS Genet.">
        <title>Genomic mechanisms accounting for the adaptation to parasitism in nematode-trapping fungi.</title>
        <authorList>
            <person name="Meerupati T."/>
            <person name="Andersson K.M."/>
            <person name="Friman E."/>
            <person name="Kumar D."/>
            <person name="Tunlid A."/>
            <person name="Ahren D."/>
        </authorList>
    </citation>
    <scope>NUCLEOTIDE SEQUENCE [LARGE SCALE GENOMIC DNA]</scope>
    <source>
        <strain evidence="2 3">CBS 200.50</strain>
    </source>
</reference>
<feature type="region of interest" description="Disordered" evidence="1">
    <location>
        <begin position="74"/>
        <end position="112"/>
    </location>
</feature>
<dbReference type="AlphaFoldDB" id="S8AMP9"/>
<evidence type="ECO:0000256" key="1">
    <source>
        <dbReference type="SAM" id="MobiDB-lite"/>
    </source>
</evidence>
<evidence type="ECO:0000313" key="2">
    <source>
        <dbReference type="EMBL" id="EPS44159.1"/>
    </source>
</evidence>
<protein>
    <submittedName>
        <fullName evidence="2">Uncharacterized protein</fullName>
    </submittedName>
</protein>
<feature type="compositionally biased region" description="Polar residues" evidence="1">
    <location>
        <begin position="155"/>
        <end position="165"/>
    </location>
</feature>
<evidence type="ECO:0000313" key="3">
    <source>
        <dbReference type="Proteomes" id="UP000015100"/>
    </source>
</evidence>
<comment type="caution">
    <text evidence="2">The sequence shown here is derived from an EMBL/GenBank/DDBJ whole genome shotgun (WGS) entry which is preliminary data.</text>
</comment>
<feature type="compositionally biased region" description="Low complexity" evidence="1">
    <location>
        <begin position="77"/>
        <end position="91"/>
    </location>
</feature>